<dbReference type="Proteomes" id="UP001179363">
    <property type="component" value="Unassembled WGS sequence"/>
</dbReference>
<dbReference type="Gene3D" id="2.60.40.3140">
    <property type="match status" value="1"/>
</dbReference>
<feature type="signal peptide" evidence="1">
    <location>
        <begin position="1"/>
        <end position="20"/>
    </location>
</feature>
<feature type="domain" description="DUF3858" evidence="3">
    <location>
        <begin position="537"/>
        <end position="621"/>
    </location>
</feature>
<evidence type="ECO:0000313" key="4">
    <source>
        <dbReference type="EMBL" id="MCF4102007.1"/>
    </source>
</evidence>
<keyword evidence="5" id="KW-1185">Reference proteome</keyword>
<dbReference type="Pfam" id="PF12970">
    <property type="entry name" value="DUF3858"/>
    <property type="match status" value="1"/>
</dbReference>
<reference evidence="4" key="1">
    <citation type="submission" date="2022-01" db="EMBL/GenBank/DDBJ databases">
        <title>Gillisia lutea sp. nov., isolated from marine plastic residues from the Malvarosa beach (Valencia, Spain).</title>
        <authorList>
            <person name="Vidal-Verdu A."/>
            <person name="Molina-Menor E."/>
            <person name="Satari L."/>
            <person name="Pascual J."/>
            <person name="Pereto J."/>
            <person name="Porcar M."/>
        </authorList>
    </citation>
    <scope>NUCLEOTIDE SEQUENCE</scope>
    <source>
        <strain evidence="4">M10.2A</strain>
    </source>
</reference>
<organism evidence="4 5">
    <name type="scientific">Gillisia lutea</name>
    <dbReference type="NCBI Taxonomy" id="2909668"/>
    <lineage>
        <taxon>Bacteria</taxon>
        <taxon>Pseudomonadati</taxon>
        <taxon>Bacteroidota</taxon>
        <taxon>Flavobacteriia</taxon>
        <taxon>Flavobacteriales</taxon>
        <taxon>Flavobacteriaceae</taxon>
        <taxon>Gillisia</taxon>
    </lineage>
</organism>
<evidence type="ECO:0000313" key="5">
    <source>
        <dbReference type="Proteomes" id="UP001179363"/>
    </source>
</evidence>
<evidence type="ECO:0000259" key="2">
    <source>
        <dbReference type="Pfam" id="PF12969"/>
    </source>
</evidence>
<dbReference type="InterPro" id="IPR024618">
    <property type="entry name" value="DUF3857"/>
</dbReference>
<dbReference type="InterPro" id="IPR024544">
    <property type="entry name" value="DUF3858"/>
</dbReference>
<dbReference type="RefSeq" id="WP_236134156.1">
    <property type="nucleotide sequence ID" value="NZ_JAKGTH010000009.1"/>
</dbReference>
<name>A0ABS9EI28_9FLAO</name>
<sequence>MRFKFLFILLIAGCTTISYSQDIQFPISEIPLKLILNANTVLRAEEVVVDIDDLDKMTIHSKKVITVLNSSGDDQVSTGEYYDENSRIKKQKVVVYNAKGEKIKEFKQRDFKDVSGVSSNDLYSDNRISYLDYTPLEYPYTIEYNSEILTNSTVFIRSWTPIDNYYQSVQFSSYKINNPKNIALRVKEENLGDTITSSTSNYNVHYEVRNLAAYEAEDLSPSLKSITPKVKVALNQFSLVGVTGEAENWSDFGKWQYENLLKHRNQLSGKTISDINMLTKGVIDTLEKARIIYQYVQNKTRYISIQLGIGGWMPMLAMEVDDLGYGDCKALTNYTKSILESQGITSYYTVVYAGEEKRDIDADFASMQGNHVILNIPQENEDVWLECTSQTHPFNYLGDFTDNRNVLLVKPTGGEIVKTKKYNTEENITKTLATITLEKDGLFTAEGSRNTFGVEYGNYYGLQQITEKRQKTYYKNLLGHLKYLEIKAINFKNHKKERSFEENLKLSGSHFGTNAGSRILVPLSIFKVETENAPRYSTRQYPLEISRGKTVIDEFTIELPENYGIETLPQSKEIENQFGSYSFKVEPQDLNKIKVSRKYVLRDGVWKKEEYEAFREFMNQVNVYNNQKAVITVINK</sequence>
<dbReference type="EMBL" id="JAKGTH010000009">
    <property type="protein sequence ID" value="MCF4102007.1"/>
    <property type="molecule type" value="Genomic_DNA"/>
</dbReference>
<dbReference type="Gene3D" id="3.10.620.30">
    <property type="match status" value="1"/>
</dbReference>
<gene>
    <name evidence="4" type="ORF">L1I30_10040</name>
</gene>
<proteinExistence type="predicted"/>
<accession>A0ABS9EI28</accession>
<feature type="domain" description="DUF3857" evidence="2">
    <location>
        <begin position="57"/>
        <end position="214"/>
    </location>
</feature>
<dbReference type="Gene3D" id="2.60.120.1130">
    <property type="match status" value="1"/>
</dbReference>
<evidence type="ECO:0000256" key="1">
    <source>
        <dbReference type="SAM" id="SignalP"/>
    </source>
</evidence>
<evidence type="ECO:0000259" key="3">
    <source>
        <dbReference type="Pfam" id="PF12970"/>
    </source>
</evidence>
<dbReference type="Pfam" id="PF12969">
    <property type="entry name" value="DUF3857"/>
    <property type="match status" value="1"/>
</dbReference>
<feature type="chain" id="PRO_5045286593" evidence="1">
    <location>
        <begin position="21"/>
        <end position="636"/>
    </location>
</feature>
<protein>
    <submittedName>
        <fullName evidence="4">DUF3857 domain-containing protein</fullName>
    </submittedName>
</protein>
<keyword evidence="1" id="KW-0732">Signal</keyword>
<comment type="caution">
    <text evidence="4">The sequence shown here is derived from an EMBL/GenBank/DDBJ whole genome shotgun (WGS) entry which is preliminary data.</text>
</comment>